<dbReference type="EMBL" id="MH271304">
    <property type="protein sequence ID" value="AWY05358.1"/>
    <property type="molecule type" value="Genomic_DNA"/>
</dbReference>
<accession>A0A2Z4Q781</accession>
<evidence type="ECO:0000313" key="2">
    <source>
        <dbReference type="Proteomes" id="UP000251466"/>
    </source>
</evidence>
<organism evidence="1 2">
    <name type="scientific">Microbacterium phage Metamorphoo</name>
    <dbReference type="NCBI Taxonomy" id="2201437"/>
    <lineage>
        <taxon>Viruses</taxon>
        <taxon>Duplodnaviria</taxon>
        <taxon>Heunggongvirae</taxon>
        <taxon>Uroviricota</taxon>
        <taxon>Caudoviricetes</taxon>
        <taxon>Hodgkinviridae</taxon>
        <taxon>Metamorphoovirus</taxon>
        <taxon>Metamorphoovirus metamorphoo</taxon>
    </lineage>
</organism>
<reference evidence="1 2" key="1">
    <citation type="submission" date="2018-04" db="EMBL/GenBank/DDBJ databases">
        <authorList>
            <person name="Harrington T."/>
            <person name="Washburn E."/>
            <person name="Bricker J."/>
            <person name="McKinney A."/>
            <person name="Betsko A.J."/>
            <person name="Garlena R.A."/>
            <person name="Russell D.A."/>
            <person name="Pope W.A."/>
            <person name="Jacobs-Sera D."/>
            <person name="Hatfull G.F."/>
        </authorList>
    </citation>
    <scope>NUCLEOTIDE SEQUENCE [LARGE SCALE GENOMIC DNA]</scope>
</reference>
<dbReference type="Proteomes" id="UP000251466">
    <property type="component" value="Segment"/>
</dbReference>
<protein>
    <submittedName>
        <fullName evidence="1">Uncharacterized protein</fullName>
    </submittedName>
</protein>
<gene>
    <name evidence="1" type="primary">7</name>
    <name evidence="1" type="ORF">SEA_METAMORPHOO_7</name>
</gene>
<dbReference type="RefSeq" id="YP_009802776.1">
    <property type="nucleotide sequence ID" value="NC_047988.1"/>
</dbReference>
<dbReference type="KEGG" id="vg:54993332"/>
<sequence length="74" mass="8317">MEVVMAARTVDDLIAKAREAEDWPRFPAKRTAELIHDLRVALEDERRGRPLPQARDIDPALSATLGRLRGGIEL</sequence>
<evidence type="ECO:0000313" key="1">
    <source>
        <dbReference type="EMBL" id="AWY05358.1"/>
    </source>
</evidence>
<name>A0A2Z4Q781_9CAUD</name>
<proteinExistence type="predicted"/>
<keyword evidence="2" id="KW-1185">Reference proteome</keyword>
<dbReference type="GeneID" id="54993332"/>